<comment type="caution">
    <text evidence="10">The sequence shown here is derived from an EMBL/GenBank/DDBJ whole genome shotgun (WGS) entry which is preliminary data.</text>
</comment>
<dbReference type="Proteomes" id="UP000663825">
    <property type="component" value="Unassembled WGS sequence"/>
</dbReference>
<protein>
    <recommendedName>
        <fullName evidence="9">Ig-like domain-containing protein</fullName>
    </recommendedName>
</protein>
<evidence type="ECO:0000256" key="1">
    <source>
        <dbReference type="ARBA" id="ARBA00004479"/>
    </source>
</evidence>
<dbReference type="InterPro" id="IPR051275">
    <property type="entry name" value="Cell_adhesion_signaling"/>
</dbReference>
<feature type="signal peptide" evidence="8">
    <location>
        <begin position="1"/>
        <end position="25"/>
    </location>
</feature>
<dbReference type="InterPro" id="IPR036179">
    <property type="entry name" value="Ig-like_dom_sf"/>
</dbReference>
<dbReference type="GO" id="GO:0098609">
    <property type="term" value="P:cell-cell adhesion"/>
    <property type="evidence" value="ECO:0007669"/>
    <property type="project" value="TreeGrafter"/>
</dbReference>
<reference evidence="10" key="1">
    <citation type="submission" date="2021-02" db="EMBL/GenBank/DDBJ databases">
        <authorList>
            <person name="Nowell W R."/>
        </authorList>
    </citation>
    <scope>NUCLEOTIDE SEQUENCE</scope>
</reference>
<organism evidence="10 11">
    <name type="scientific">Rotaria socialis</name>
    <dbReference type="NCBI Taxonomy" id="392032"/>
    <lineage>
        <taxon>Eukaryota</taxon>
        <taxon>Metazoa</taxon>
        <taxon>Spiralia</taxon>
        <taxon>Gnathifera</taxon>
        <taxon>Rotifera</taxon>
        <taxon>Eurotatoria</taxon>
        <taxon>Bdelloidea</taxon>
        <taxon>Philodinida</taxon>
        <taxon>Philodinidae</taxon>
        <taxon>Rotaria</taxon>
    </lineage>
</organism>
<dbReference type="PANTHER" id="PTHR11640:SF164">
    <property type="entry name" value="MAM DOMAIN-CONTAINING GLYCOSYLPHOSPHATIDYLINOSITOL ANCHOR PROTEIN 1"/>
    <property type="match status" value="1"/>
</dbReference>
<dbReference type="GO" id="GO:0005911">
    <property type="term" value="C:cell-cell junction"/>
    <property type="evidence" value="ECO:0007669"/>
    <property type="project" value="TreeGrafter"/>
</dbReference>
<evidence type="ECO:0000256" key="4">
    <source>
        <dbReference type="ARBA" id="ARBA00023180"/>
    </source>
</evidence>
<feature type="compositionally biased region" description="Basic and acidic residues" evidence="6">
    <location>
        <begin position="694"/>
        <end position="717"/>
    </location>
</feature>
<evidence type="ECO:0000256" key="7">
    <source>
        <dbReference type="SAM" id="Phobius"/>
    </source>
</evidence>
<keyword evidence="3" id="KW-1015">Disulfide bond</keyword>
<gene>
    <name evidence="10" type="ORF">TIS948_LOCUS32634</name>
</gene>
<evidence type="ECO:0000313" key="10">
    <source>
        <dbReference type="EMBL" id="CAF3460920.1"/>
    </source>
</evidence>
<feature type="compositionally biased region" description="Basic and acidic residues" evidence="6">
    <location>
        <begin position="791"/>
        <end position="800"/>
    </location>
</feature>
<dbReference type="InterPro" id="IPR013783">
    <property type="entry name" value="Ig-like_fold"/>
</dbReference>
<keyword evidence="7" id="KW-0812">Transmembrane</keyword>
<dbReference type="GO" id="GO:0005886">
    <property type="term" value="C:plasma membrane"/>
    <property type="evidence" value="ECO:0007669"/>
    <property type="project" value="TreeGrafter"/>
</dbReference>
<dbReference type="GO" id="GO:0050839">
    <property type="term" value="F:cell adhesion molecule binding"/>
    <property type="evidence" value="ECO:0007669"/>
    <property type="project" value="TreeGrafter"/>
</dbReference>
<evidence type="ECO:0000259" key="9">
    <source>
        <dbReference type="PROSITE" id="PS50835"/>
    </source>
</evidence>
<dbReference type="EMBL" id="CAJNXB010005979">
    <property type="protein sequence ID" value="CAF3460920.1"/>
    <property type="molecule type" value="Genomic_DNA"/>
</dbReference>
<dbReference type="InterPro" id="IPR003599">
    <property type="entry name" value="Ig_sub"/>
</dbReference>
<keyword evidence="5" id="KW-0393">Immunoglobulin domain</keyword>
<proteinExistence type="predicted"/>
<feature type="chain" id="PRO_5032658398" description="Ig-like domain-containing protein" evidence="8">
    <location>
        <begin position="26"/>
        <end position="847"/>
    </location>
</feature>
<keyword evidence="7" id="KW-1133">Transmembrane helix</keyword>
<feature type="region of interest" description="Disordered" evidence="6">
    <location>
        <begin position="782"/>
        <end position="813"/>
    </location>
</feature>
<dbReference type="InterPro" id="IPR007110">
    <property type="entry name" value="Ig-like_dom"/>
</dbReference>
<dbReference type="SMART" id="SM00409">
    <property type="entry name" value="IG"/>
    <property type="match status" value="2"/>
</dbReference>
<feature type="region of interest" description="Disordered" evidence="6">
    <location>
        <begin position="688"/>
        <end position="717"/>
    </location>
</feature>
<keyword evidence="2 7" id="KW-0472">Membrane</keyword>
<comment type="subcellular location">
    <subcellularLocation>
        <location evidence="1">Membrane</location>
        <topology evidence="1">Single-pass type I membrane protein</topology>
    </subcellularLocation>
</comment>
<sequence length="847" mass="98508">MYTIKHLKRLIFFLILFIQINMIVTDNQEDNNRLETIYRSEYSHVSLTCDLNDVAWWKRPNLLATRYGIILAKYRSKMNLNRLDDGTMTSGIQLNILNIRHLQSNDSGIYECETLGAIRQFNLTVTVRLATVELGVQLLSSYDSPISHTSNQTDKNLLHQSSSSLPNHTLFNSLSSNNDHIRLRENQLIRITCVVTRSLPTAYLHFPYDIEYRIEKNSTILNDDKTYRTILVLVLRINRSFHKRIFQCEATQTELINHENQQQHHHRIYSNKLWLDVLYGPTCSHRIQYPPQFFTGIHRSINLTCFMNDANPSNLNFTWILPDGNTHIGYYINSTSNYLTVLPNHSDDFGQVICRAENELGLSGECHINMVMGGIPDPIESCQHTYVNTTLTVNCVAGFHQGDEDFFCYMYKRQDNGSFSEHARLKGNCAFILPDLKPERHHDFRVFTKNKFGDNFDRGYVIAVGKPRVETLAEKTRNNLPYIALCIVGACLVSLLMICCCCHHIRRMKYKRKIKGNFDSLTYQNHNPHTYSNSNGKQSLVHAKHNGNGTAYPVRPYRSKDYLISNEASTSHRNVPPVRSIYSTDDEINASRRNTLKETDLDQLLGSTNPAGSSATATIKTLPLTRTRPLFAAFGPQLQHHTDETMPQPLTIQRRSSFQAATKLNGFDFYKSQEPFYLIDRQMMKMNQRNNYSPERDLREREHYREKRREYSPNSRDDHLIDINRQHLLDANRSRENSVIVENNMLTTTTTADQLSTVSSNNDHQWREMSAVDEIDYQDRYIDTNDDNDQQDLKDTHDDNENFNTNDDYHDRPSFDRVSIDYHRDDDTTFINYERDEDRYRDDGIYV</sequence>
<dbReference type="PROSITE" id="PS50835">
    <property type="entry name" value="IG_LIKE"/>
    <property type="match status" value="1"/>
</dbReference>
<dbReference type="Gene3D" id="2.60.40.10">
    <property type="entry name" value="Immunoglobulins"/>
    <property type="match status" value="2"/>
</dbReference>
<evidence type="ECO:0000256" key="3">
    <source>
        <dbReference type="ARBA" id="ARBA00023157"/>
    </source>
</evidence>
<dbReference type="OrthoDB" id="10006996at2759"/>
<keyword evidence="8" id="KW-0732">Signal</keyword>
<evidence type="ECO:0000256" key="6">
    <source>
        <dbReference type="SAM" id="MobiDB-lite"/>
    </source>
</evidence>
<dbReference type="PANTHER" id="PTHR11640">
    <property type="entry name" value="NEPHRIN"/>
    <property type="match status" value="1"/>
</dbReference>
<feature type="domain" description="Ig-like" evidence="9">
    <location>
        <begin position="281"/>
        <end position="369"/>
    </location>
</feature>
<evidence type="ECO:0000313" key="11">
    <source>
        <dbReference type="Proteomes" id="UP000663825"/>
    </source>
</evidence>
<evidence type="ECO:0000256" key="2">
    <source>
        <dbReference type="ARBA" id="ARBA00023136"/>
    </source>
</evidence>
<evidence type="ECO:0000256" key="5">
    <source>
        <dbReference type="ARBA" id="ARBA00023319"/>
    </source>
</evidence>
<dbReference type="AlphaFoldDB" id="A0A818ELH7"/>
<accession>A0A818ELH7</accession>
<evidence type="ECO:0000256" key="8">
    <source>
        <dbReference type="SAM" id="SignalP"/>
    </source>
</evidence>
<feature type="transmembrane region" description="Helical" evidence="7">
    <location>
        <begin position="482"/>
        <end position="505"/>
    </location>
</feature>
<name>A0A818ELH7_9BILA</name>
<dbReference type="SUPFAM" id="SSF48726">
    <property type="entry name" value="Immunoglobulin"/>
    <property type="match status" value="2"/>
</dbReference>
<keyword evidence="4" id="KW-0325">Glycoprotein</keyword>